<keyword evidence="10 11" id="KW-0472">Membrane</keyword>
<keyword evidence="3 11" id="KW-0633">Potassium transport</keyword>
<organism evidence="12 13">
    <name type="scientific">Dysgonomonas mossii</name>
    <dbReference type="NCBI Taxonomy" id="163665"/>
    <lineage>
        <taxon>Bacteria</taxon>
        <taxon>Pseudomonadati</taxon>
        <taxon>Bacteroidota</taxon>
        <taxon>Bacteroidia</taxon>
        <taxon>Bacteroidales</taxon>
        <taxon>Dysgonomonadaceae</taxon>
        <taxon>Dysgonomonas</taxon>
    </lineage>
</organism>
<evidence type="ECO:0000256" key="5">
    <source>
        <dbReference type="ARBA" id="ARBA00022741"/>
    </source>
</evidence>
<keyword evidence="2 11" id="KW-1003">Cell membrane</keyword>
<evidence type="ECO:0000256" key="3">
    <source>
        <dbReference type="ARBA" id="ARBA00022538"/>
    </source>
</evidence>
<sequence length="191" mass="20955">MKSQLIISLKILGIMTLLLGVIYPLFITGIAQLAFSSKANGSLIEVNGILRGSELIGQKTDTVIYFNPRPSATDYNTLASGGSNLSLTSKKLYELVRLRKTDITTKNKLSNETIVPEDLLFASASGLDPHISPEAAKIQIQRISEARGFSEGQKQKLNMLVDKLTESPQFGILGCKRVNVFMLNLELDKLK</sequence>
<dbReference type="PANTHER" id="PTHR30042:SF2">
    <property type="entry name" value="POTASSIUM-TRANSPORTING ATPASE KDPC SUBUNIT"/>
    <property type="match status" value="1"/>
</dbReference>
<dbReference type="Pfam" id="PF02669">
    <property type="entry name" value="KdpC"/>
    <property type="match status" value="1"/>
</dbReference>
<evidence type="ECO:0000256" key="4">
    <source>
        <dbReference type="ARBA" id="ARBA00022692"/>
    </source>
</evidence>
<dbReference type="Proteomes" id="UP000298285">
    <property type="component" value="Unassembled WGS sequence"/>
</dbReference>
<gene>
    <name evidence="11 12" type="primary">kdpC</name>
    <name evidence="12" type="ORF">E4T88_16305</name>
</gene>
<keyword evidence="5 11" id="KW-0547">Nucleotide-binding</keyword>
<reference evidence="12 13" key="1">
    <citation type="submission" date="2019-03" db="EMBL/GenBank/DDBJ databases">
        <title>Diversity of the mouse oral microbiome.</title>
        <authorList>
            <person name="Joseph S."/>
            <person name="Aduse-Opoku J."/>
            <person name="Curtis M."/>
            <person name="Wade W."/>
            <person name="Hashim A."/>
        </authorList>
    </citation>
    <scope>NUCLEOTIDE SEQUENCE [LARGE SCALE GENOMIC DNA]</scope>
    <source>
        <strain evidence="12 13">P11</strain>
    </source>
</reference>
<keyword evidence="4 11" id="KW-0812">Transmembrane</keyword>
<accession>A0A4Y9IJQ0</accession>
<proteinExistence type="inferred from homology"/>
<dbReference type="OrthoDB" id="9809491at2"/>
<dbReference type="GO" id="GO:0005524">
    <property type="term" value="F:ATP binding"/>
    <property type="evidence" value="ECO:0007669"/>
    <property type="project" value="UniProtKB-UniRule"/>
</dbReference>
<name>A0A4Y9IJQ0_9BACT</name>
<evidence type="ECO:0000313" key="13">
    <source>
        <dbReference type="Proteomes" id="UP000298285"/>
    </source>
</evidence>
<comment type="caution">
    <text evidence="12">The sequence shown here is derived from an EMBL/GenBank/DDBJ whole genome shotgun (WGS) entry which is preliminary data.</text>
</comment>
<keyword evidence="1 11" id="KW-0813">Transport</keyword>
<evidence type="ECO:0000256" key="6">
    <source>
        <dbReference type="ARBA" id="ARBA00022840"/>
    </source>
</evidence>
<comment type="similarity">
    <text evidence="11">Belongs to the KdpC family.</text>
</comment>
<evidence type="ECO:0000256" key="1">
    <source>
        <dbReference type="ARBA" id="ARBA00022448"/>
    </source>
</evidence>
<evidence type="ECO:0000256" key="8">
    <source>
        <dbReference type="ARBA" id="ARBA00022989"/>
    </source>
</evidence>
<keyword evidence="8 11" id="KW-1133">Transmembrane helix</keyword>
<evidence type="ECO:0000256" key="9">
    <source>
        <dbReference type="ARBA" id="ARBA00023065"/>
    </source>
</evidence>
<comment type="function">
    <text evidence="11">Part of the high-affinity ATP-driven potassium transport (or Kdp) system, which catalyzes the hydrolysis of ATP coupled with the electrogenic transport of potassium into the cytoplasm. This subunit acts as a catalytic chaperone that increases the ATP-binding affinity of the ATP-hydrolyzing subunit KdpB by the formation of a transient KdpB/KdpC/ATP ternary complex.</text>
</comment>
<feature type="transmembrane region" description="Helical" evidence="11">
    <location>
        <begin position="12"/>
        <end position="35"/>
    </location>
</feature>
<evidence type="ECO:0000256" key="10">
    <source>
        <dbReference type="ARBA" id="ARBA00023136"/>
    </source>
</evidence>
<keyword evidence="9 11" id="KW-0406">Ion transport</keyword>
<comment type="subcellular location">
    <subcellularLocation>
        <location evidence="11">Cell membrane</location>
        <topology evidence="11">Single-pass membrane protein</topology>
    </subcellularLocation>
</comment>
<evidence type="ECO:0000256" key="11">
    <source>
        <dbReference type="HAMAP-Rule" id="MF_00276"/>
    </source>
</evidence>
<keyword evidence="7 11" id="KW-0630">Potassium</keyword>
<dbReference type="EMBL" id="SPPK01000007">
    <property type="protein sequence ID" value="TFU87008.1"/>
    <property type="molecule type" value="Genomic_DNA"/>
</dbReference>
<dbReference type="HAMAP" id="MF_00276">
    <property type="entry name" value="KdpC"/>
    <property type="match status" value="1"/>
</dbReference>
<evidence type="ECO:0000256" key="7">
    <source>
        <dbReference type="ARBA" id="ARBA00022958"/>
    </source>
</evidence>
<dbReference type="PANTHER" id="PTHR30042">
    <property type="entry name" value="POTASSIUM-TRANSPORTING ATPASE C CHAIN"/>
    <property type="match status" value="1"/>
</dbReference>
<evidence type="ECO:0000313" key="12">
    <source>
        <dbReference type="EMBL" id="TFU87008.1"/>
    </source>
</evidence>
<evidence type="ECO:0000256" key="2">
    <source>
        <dbReference type="ARBA" id="ARBA00022475"/>
    </source>
</evidence>
<comment type="subunit">
    <text evidence="11">The system is composed of three essential subunits: KdpA, KdpB and KdpC.</text>
</comment>
<dbReference type="PIRSF" id="PIRSF001296">
    <property type="entry name" value="K_ATPase_KdpC"/>
    <property type="match status" value="1"/>
</dbReference>
<dbReference type="InterPro" id="IPR003820">
    <property type="entry name" value="KdpC"/>
</dbReference>
<dbReference type="NCBIfam" id="NF001454">
    <property type="entry name" value="PRK00315.1"/>
    <property type="match status" value="1"/>
</dbReference>
<dbReference type="NCBIfam" id="TIGR00681">
    <property type="entry name" value="kdpC"/>
    <property type="match status" value="1"/>
</dbReference>
<dbReference type="GO" id="GO:0005886">
    <property type="term" value="C:plasma membrane"/>
    <property type="evidence" value="ECO:0007669"/>
    <property type="project" value="UniProtKB-SubCell"/>
</dbReference>
<protein>
    <recommendedName>
        <fullName evidence="11">Potassium-transporting ATPase KdpC subunit</fullName>
    </recommendedName>
    <alternativeName>
        <fullName evidence="11">ATP phosphohydrolase [potassium-transporting] C chain</fullName>
    </alternativeName>
    <alternativeName>
        <fullName evidence="11">Potassium-binding and translocating subunit C</fullName>
    </alternativeName>
    <alternativeName>
        <fullName evidence="11">Potassium-translocating ATPase C chain</fullName>
    </alternativeName>
</protein>
<dbReference type="RefSeq" id="WP_135107310.1">
    <property type="nucleotide sequence ID" value="NZ_JADGKW010000007.1"/>
</dbReference>
<dbReference type="AlphaFoldDB" id="A0A4Y9IJQ0"/>
<dbReference type="GO" id="GO:0008556">
    <property type="term" value="F:P-type potassium transmembrane transporter activity"/>
    <property type="evidence" value="ECO:0007669"/>
    <property type="project" value="InterPro"/>
</dbReference>
<keyword evidence="6 11" id="KW-0067">ATP-binding</keyword>